<evidence type="ECO:0000313" key="1">
    <source>
        <dbReference type="EMBL" id="KKN73405.1"/>
    </source>
</evidence>
<proteinExistence type="predicted"/>
<evidence type="ECO:0008006" key="2">
    <source>
        <dbReference type="Google" id="ProtNLM"/>
    </source>
</evidence>
<dbReference type="EMBL" id="LAZR01000344">
    <property type="protein sequence ID" value="KKN73405.1"/>
    <property type="molecule type" value="Genomic_DNA"/>
</dbReference>
<sequence>MIASREKGAMVWQLRQWMGGDAIAQAEHALELGLQNVCIKINDGRQERWEGNRTDQNADFLPATVNALQAAGIRVTGWGWTYGGSGSIRFRTFRPNADIARREGELSGELCLRYGMKDYFIDAEVQYHRDGMEPSANAFCEGLKGMAPNVNQLLCSYRFPRTAQPKFPVRTFAPHQNGWAPQVYFLQDNRVDGGAIQLQRSKENHYDLIRQLPYVGVAPTYLHKYRINLQARTWTANKLQLTNFFQRAAAIGCEGISVWRLEEANASQLEAIKEFNWPGSVEPPDPPPDEKVNIEVRVPAGKTDVQVVEVE</sequence>
<gene>
    <name evidence="1" type="ORF">LCGC14_0401080</name>
</gene>
<name>A0A0F9SWY7_9ZZZZ</name>
<organism evidence="1">
    <name type="scientific">marine sediment metagenome</name>
    <dbReference type="NCBI Taxonomy" id="412755"/>
    <lineage>
        <taxon>unclassified sequences</taxon>
        <taxon>metagenomes</taxon>
        <taxon>ecological metagenomes</taxon>
    </lineage>
</organism>
<dbReference type="AlphaFoldDB" id="A0A0F9SWY7"/>
<reference evidence="1" key="1">
    <citation type="journal article" date="2015" name="Nature">
        <title>Complex archaea that bridge the gap between prokaryotes and eukaryotes.</title>
        <authorList>
            <person name="Spang A."/>
            <person name="Saw J.H."/>
            <person name="Jorgensen S.L."/>
            <person name="Zaremba-Niedzwiedzka K."/>
            <person name="Martijn J."/>
            <person name="Lind A.E."/>
            <person name="van Eijk R."/>
            <person name="Schleper C."/>
            <person name="Guy L."/>
            <person name="Ettema T.J."/>
        </authorList>
    </citation>
    <scope>NUCLEOTIDE SEQUENCE</scope>
</reference>
<accession>A0A0F9SWY7</accession>
<comment type="caution">
    <text evidence="1">The sequence shown here is derived from an EMBL/GenBank/DDBJ whole genome shotgun (WGS) entry which is preliminary data.</text>
</comment>
<protein>
    <recommendedName>
        <fullName evidence="2">GH18 domain-containing protein</fullName>
    </recommendedName>
</protein>